<dbReference type="InterPro" id="IPR020568">
    <property type="entry name" value="Ribosomal_Su5_D2-typ_SF"/>
</dbReference>
<evidence type="ECO:0000256" key="5">
    <source>
        <dbReference type="ARBA" id="ARBA00022801"/>
    </source>
</evidence>
<dbReference type="Pfam" id="PF00825">
    <property type="entry name" value="Ribonuclease_P"/>
    <property type="match status" value="1"/>
</dbReference>
<reference evidence="7" key="1">
    <citation type="submission" date="2018-06" db="EMBL/GenBank/DDBJ databases">
        <authorList>
            <person name="Zhirakovskaya E."/>
        </authorList>
    </citation>
    <scope>NUCLEOTIDE SEQUENCE</scope>
</reference>
<dbReference type="PANTHER" id="PTHR33992:SF1">
    <property type="entry name" value="RIBONUCLEASE P PROTEIN COMPONENT"/>
    <property type="match status" value="1"/>
</dbReference>
<dbReference type="EC" id="3.1.26.5" evidence="7"/>
<keyword evidence="5 7" id="KW-0378">Hydrolase</keyword>
<evidence type="ECO:0000313" key="7">
    <source>
        <dbReference type="EMBL" id="VAW66009.1"/>
    </source>
</evidence>
<gene>
    <name evidence="7" type="ORF">MNBD_GAMMA08-1690</name>
</gene>
<dbReference type="GO" id="GO:0004526">
    <property type="term" value="F:ribonuclease P activity"/>
    <property type="evidence" value="ECO:0007669"/>
    <property type="project" value="UniProtKB-EC"/>
</dbReference>
<dbReference type="PROSITE" id="PS00648">
    <property type="entry name" value="RIBONUCLEASE_P"/>
    <property type="match status" value="1"/>
</dbReference>
<sequence>MRNNKSCFTDKFSRQAFLRQHRLLSADEFSRVFKKPFRSSDRYLTILAVVREKSGGDNIEIENTDRLSARLGLAISKKNAKRAVDRNRIKRLIRESFRQNKHKLPAIDLVVMAKPITKNADNAQIFQSLEAHWNKLARNFKA</sequence>
<dbReference type="EMBL" id="UOFH01000335">
    <property type="protein sequence ID" value="VAW66009.1"/>
    <property type="molecule type" value="Genomic_DNA"/>
</dbReference>
<evidence type="ECO:0000256" key="1">
    <source>
        <dbReference type="ARBA" id="ARBA00002663"/>
    </source>
</evidence>
<dbReference type="InterPro" id="IPR000100">
    <property type="entry name" value="RNase_P"/>
</dbReference>
<dbReference type="PANTHER" id="PTHR33992">
    <property type="entry name" value="RIBONUCLEASE P PROTEIN COMPONENT"/>
    <property type="match status" value="1"/>
</dbReference>
<dbReference type="GO" id="GO:0042781">
    <property type="term" value="F:3'-tRNA processing endoribonuclease activity"/>
    <property type="evidence" value="ECO:0007669"/>
    <property type="project" value="TreeGrafter"/>
</dbReference>
<evidence type="ECO:0000256" key="2">
    <source>
        <dbReference type="ARBA" id="ARBA00022694"/>
    </source>
</evidence>
<proteinExistence type="inferred from homology"/>
<dbReference type="HAMAP" id="MF_00227">
    <property type="entry name" value="RNase_P"/>
    <property type="match status" value="1"/>
</dbReference>
<keyword evidence="6" id="KW-0694">RNA-binding</keyword>
<dbReference type="InterPro" id="IPR014721">
    <property type="entry name" value="Ribsml_uS5_D2-typ_fold_subgr"/>
</dbReference>
<keyword evidence="4" id="KW-0255">Endonuclease</keyword>
<organism evidence="7">
    <name type="scientific">hydrothermal vent metagenome</name>
    <dbReference type="NCBI Taxonomy" id="652676"/>
    <lineage>
        <taxon>unclassified sequences</taxon>
        <taxon>metagenomes</taxon>
        <taxon>ecological metagenomes</taxon>
    </lineage>
</organism>
<accession>A0A3B0XVN3</accession>
<name>A0A3B0XVN3_9ZZZZ</name>
<dbReference type="NCBIfam" id="TIGR00188">
    <property type="entry name" value="rnpA"/>
    <property type="match status" value="1"/>
</dbReference>
<comment type="function">
    <text evidence="1">RNaseP catalyzes the removal of the 5'-leader sequence from pre-tRNA to produce the mature 5'-terminus. It can also cleave other RNA substrates such as 4.5S RNA. The protein component plays an auxiliary but essential role in vivo by binding to the 5'-leader sequence and broadening the substrate specificity of the ribozyme.</text>
</comment>
<dbReference type="InterPro" id="IPR020539">
    <property type="entry name" value="RNase_P_CS"/>
</dbReference>
<evidence type="ECO:0000256" key="4">
    <source>
        <dbReference type="ARBA" id="ARBA00022759"/>
    </source>
</evidence>
<evidence type="ECO:0000256" key="6">
    <source>
        <dbReference type="ARBA" id="ARBA00022884"/>
    </source>
</evidence>
<keyword evidence="2" id="KW-0819">tRNA processing</keyword>
<evidence type="ECO:0000256" key="3">
    <source>
        <dbReference type="ARBA" id="ARBA00022722"/>
    </source>
</evidence>
<dbReference type="Gene3D" id="3.30.230.10">
    <property type="match status" value="1"/>
</dbReference>
<dbReference type="AlphaFoldDB" id="A0A3B0XVN3"/>
<protein>
    <submittedName>
        <fullName evidence="7">Ribonuclease P protein component</fullName>
        <ecNumber evidence="7">3.1.26.5</ecNumber>
    </submittedName>
</protein>
<keyword evidence="3" id="KW-0540">Nuclease</keyword>
<dbReference type="GO" id="GO:0000049">
    <property type="term" value="F:tRNA binding"/>
    <property type="evidence" value="ECO:0007669"/>
    <property type="project" value="InterPro"/>
</dbReference>
<dbReference type="SUPFAM" id="SSF54211">
    <property type="entry name" value="Ribosomal protein S5 domain 2-like"/>
    <property type="match status" value="1"/>
</dbReference>
<dbReference type="GO" id="GO:0030677">
    <property type="term" value="C:ribonuclease P complex"/>
    <property type="evidence" value="ECO:0007669"/>
    <property type="project" value="TreeGrafter"/>
</dbReference>